<keyword evidence="4" id="KW-1185">Reference proteome</keyword>
<keyword evidence="2" id="KW-0812">Transmembrane</keyword>
<organism evidence="3 4">
    <name type="scientific">Sporothrix stenoceras</name>
    <dbReference type="NCBI Taxonomy" id="5173"/>
    <lineage>
        <taxon>Eukaryota</taxon>
        <taxon>Fungi</taxon>
        <taxon>Dikarya</taxon>
        <taxon>Ascomycota</taxon>
        <taxon>Pezizomycotina</taxon>
        <taxon>Sordariomycetes</taxon>
        <taxon>Sordariomycetidae</taxon>
        <taxon>Ophiostomatales</taxon>
        <taxon>Ophiostomataceae</taxon>
        <taxon>Sporothrix</taxon>
    </lineage>
</organism>
<name>A0ABR3Z3S8_9PEZI</name>
<evidence type="ECO:0008006" key="5">
    <source>
        <dbReference type="Google" id="ProtNLM"/>
    </source>
</evidence>
<proteinExistence type="predicted"/>
<feature type="compositionally biased region" description="Polar residues" evidence="1">
    <location>
        <begin position="24"/>
        <end position="40"/>
    </location>
</feature>
<reference evidence="3 4" key="1">
    <citation type="journal article" date="2024" name="IMA Fungus">
        <title>IMA Genome - F19 : A genome assembly and annotation guide to empower mycologists, including annotated draft genome sequences of Ceratocystis pirilliformis, Diaporthe australafricana, Fusarium ophioides, Paecilomyces lecythidis, and Sporothrix stenoceras.</title>
        <authorList>
            <person name="Aylward J."/>
            <person name="Wilson A.M."/>
            <person name="Visagie C.M."/>
            <person name="Spraker J."/>
            <person name="Barnes I."/>
            <person name="Buitendag C."/>
            <person name="Ceriani C."/>
            <person name="Del Mar Angel L."/>
            <person name="du Plessis D."/>
            <person name="Fuchs T."/>
            <person name="Gasser K."/>
            <person name="Kramer D."/>
            <person name="Li W."/>
            <person name="Munsamy K."/>
            <person name="Piso A."/>
            <person name="Price J.L."/>
            <person name="Sonnekus B."/>
            <person name="Thomas C."/>
            <person name="van der Nest A."/>
            <person name="van Dijk A."/>
            <person name="van Heerden A."/>
            <person name="van Vuuren N."/>
            <person name="Yilmaz N."/>
            <person name="Duong T.A."/>
            <person name="van der Merwe N.A."/>
            <person name="Wingfield M.J."/>
            <person name="Wingfield B.D."/>
        </authorList>
    </citation>
    <scope>NUCLEOTIDE SEQUENCE [LARGE SCALE GENOMIC DNA]</scope>
    <source>
        <strain evidence="3 4">CMW 5346</strain>
    </source>
</reference>
<dbReference type="EMBL" id="JAWCUI010000034">
    <property type="protein sequence ID" value="KAL1894154.1"/>
    <property type="molecule type" value="Genomic_DNA"/>
</dbReference>
<feature type="transmembrane region" description="Helical" evidence="2">
    <location>
        <begin position="133"/>
        <end position="156"/>
    </location>
</feature>
<feature type="transmembrane region" description="Helical" evidence="2">
    <location>
        <begin position="168"/>
        <end position="190"/>
    </location>
</feature>
<evidence type="ECO:0000256" key="1">
    <source>
        <dbReference type="SAM" id="MobiDB-lite"/>
    </source>
</evidence>
<keyword evidence="2" id="KW-0472">Membrane</keyword>
<sequence length="221" mass="23795">MAVDFELPSRDPATAGGNGGVHDVNQQPPRTQGEASSSPLPQKPPESYIPYASPLPPPGWGPQQSPQQVDFRTIPSIPPDIRSRTLFGLHEGEPRPPLLLAAAIFRAVLLIASMAFMAMVIVLAIYFKMLYSGWIAAGSASLLADLTAISLPLLAYERRGVVSIAHAVLDAAAIALFAVSSVAGLFLVTFTSQYPSRPDPWWDRTSNNLVNSCRVFTLLLM</sequence>
<accession>A0ABR3Z3S8</accession>
<evidence type="ECO:0000313" key="3">
    <source>
        <dbReference type="EMBL" id="KAL1894154.1"/>
    </source>
</evidence>
<evidence type="ECO:0000256" key="2">
    <source>
        <dbReference type="SAM" id="Phobius"/>
    </source>
</evidence>
<feature type="region of interest" description="Disordered" evidence="1">
    <location>
        <begin position="1"/>
        <end position="74"/>
    </location>
</feature>
<comment type="caution">
    <text evidence="3">The sequence shown here is derived from an EMBL/GenBank/DDBJ whole genome shotgun (WGS) entry which is preliminary data.</text>
</comment>
<evidence type="ECO:0000313" key="4">
    <source>
        <dbReference type="Proteomes" id="UP001583186"/>
    </source>
</evidence>
<dbReference type="Proteomes" id="UP001583186">
    <property type="component" value="Unassembled WGS sequence"/>
</dbReference>
<gene>
    <name evidence="3" type="ORF">Sste5346_005940</name>
</gene>
<feature type="transmembrane region" description="Helical" evidence="2">
    <location>
        <begin position="98"/>
        <end position="127"/>
    </location>
</feature>
<protein>
    <recommendedName>
        <fullName evidence="5">MARVEL domain-containing protein</fullName>
    </recommendedName>
</protein>
<keyword evidence="2" id="KW-1133">Transmembrane helix</keyword>